<keyword evidence="6" id="KW-0812">Transmembrane</keyword>
<dbReference type="SUPFAM" id="SSF56112">
    <property type="entry name" value="Protein kinase-like (PK-like)"/>
    <property type="match status" value="1"/>
</dbReference>
<proteinExistence type="predicted"/>
<evidence type="ECO:0000256" key="4">
    <source>
        <dbReference type="ARBA" id="ARBA00022777"/>
    </source>
</evidence>
<dbReference type="InterPro" id="IPR011009">
    <property type="entry name" value="Kinase-like_dom_sf"/>
</dbReference>
<reference evidence="8 9" key="1">
    <citation type="submission" date="2020-05" db="EMBL/GenBank/DDBJ databases">
        <authorList>
            <person name="Campoy J."/>
            <person name="Schneeberger K."/>
            <person name="Spophaly S."/>
        </authorList>
    </citation>
    <scope>NUCLEOTIDE SEQUENCE [LARGE SCALE GENOMIC DNA]</scope>
    <source>
        <strain evidence="8">PruArmRojPasFocal</strain>
    </source>
</reference>
<evidence type="ECO:0000256" key="2">
    <source>
        <dbReference type="ARBA" id="ARBA00022679"/>
    </source>
</evidence>
<dbReference type="InterPro" id="IPR000719">
    <property type="entry name" value="Prot_kinase_dom"/>
</dbReference>
<dbReference type="GO" id="GO:0005524">
    <property type="term" value="F:ATP binding"/>
    <property type="evidence" value="ECO:0007669"/>
    <property type="project" value="UniProtKB-KW"/>
</dbReference>
<evidence type="ECO:0000259" key="7">
    <source>
        <dbReference type="PROSITE" id="PS50011"/>
    </source>
</evidence>
<evidence type="ECO:0000256" key="6">
    <source>
        <dbReference type="SAM" id="Phobius"/>
    </source>
</evidence>
<sequence length="323" mass="36958">MVDQHKGFDFPVDTLLPAPGAFTLDWDLNQQELKIRRHGVVYWSTGAFMNERFKFMLPDETKLRYNFSILSNEDEDSFTYNPVDQSGKSEFVITIMGRLYDFDRKIDIAEADYCYGSNTDAGCQTWDQPTVGMMVIDLSKEVVTLMCRFWTGNWEFVQDRSGSSSASIYFLTTMELRSHKHKRIIWICTATAAASLLIVVLLRHVLSINKKKSFTSRAKVDQKELLDVKKSFTCNDVNGLQEDGEMEHDLRVFIYASLMAATGDFSEENKLGEGGFGPVYKGKLMTGREVAVKRLSRCSVKGLEFKNELTLIFELVTYYLMEI</sequence>
<dbReference type="GO" id="GO:0004674">
    <property type="term" value="F:protein serine/threonine kinase activity"/>
    <property type="evidence" value="ECO:0007669"/>
    <property type="project" value="UniProtKB-KW"/>
</dbReference>
<dbReference type="PANTHER" id="PTHR27002">
    <property type="entry name" value="RECEPTOR-LIKE SERINE/THREONINE-PROTEIN KINASE SD1-8"/>
    <property type="match status" value="1"/>
</dbReference>
<dbReference type="Proteomes" id="UP000507222">
    <property type="component" value="Unassembled WGS sequence"/>
</dbReference>
<protein>
    <recommendedName>
        <fullName evidence="7">Protein kinase domain-containing protein</fullName>
    </recommendedName>
</protein>
<dbReference type="GO" id="GO:0005886">
    <property type="term" value="C:plasma membrane"/>
    <property type="evidence" value="ECO:0007669"/>
    <property type="project" value="TreeGrafter"/>
</dbReference>
<keyword evidence="3" id="KW-0547">Nucleotide-binding</keyword>
<keyword evidence="2" id="KW-0808">Transferase</keyword>
<evidence type="ECO:0000256" key="3">
    <source>
        <dbReference type="ARBA" id="ARBA00022741"/>
    </source>
</evidence>
<keyword evidence="6" id="KW-0472">Membrane</keyword>
<name>A0A6J5ULK2_PRUAR</name>
<evidence type="ECO:0000256" key="1">
    <source>
        <dbReference type="ARBA" id="ARBA00022527"/>
    </source>
</evidence>
<dbReference type="AlphaFoldDB" id="A0A6J5ULK2"/>
<keyword evidence="4" id="KW-0418">Kinase</keyword>
<evidence type="ECO:0000313" key="9">
    <source>
        <dbReference type="Proteomes" id="UP000507222"/>
    </source>
</evidence>
<keyword evidence="6" id="KW-1133">Transmembrane helix</keyword>
<feature type="domain" description="Protein kinase" evidence="7">
    <location>
        <begin position="265"/>
        <end position="323"/>
    </location>
</feature>
<dbReference type="EMBL" id="CAEKDK010000004">
    <property type="protein sequence ID" value="CAB4277011.1"/>
    <property type="molecule type" value="Genomic_DNA"/>
</dbReference>
<organism evidence="8 9">
    <name type="scientific">Prunus armeniaca</name>
    <name type="common">Apricot</name>
    <name type="synonym">Armeniaca vulgaris</name>
    <dbReference type="NCBI Taxonomy" id="36596"/>
    <lineage>
        <taxon>Eukaryota</taxon>
        <taxon>Viridiplantae</taxon>
        <taxon>Streptophyta</taxon>
        <taxon>Embryophyta</taxon>
        <taxon>Tracheophyta</taxon>
        <taxon>Spermatophyta</taxon>
        <taxon>Magnoliopsida</taxon>
        <taxon>eudicotyledons</taxon>
        <taxon>Gunneridae</taxon>
        <taxon>Pentapetalae</taxon>
        <taxon>rosids</taxon>
        <taxon>fabids</taxon>
        <taxon>Rosales</taxon>
        <taxon>Rosaceae</taxon>
        <taxon>Amygdaloideae</taxon>
        <taxon>Amygdaleae</taxon>
        <taxon>Prunus</taxon>
    </lineage>
</organism>
<keyword evidence="5" id="KW-0067">ATP-binding</keyword>
<evidence type="ECO:0000313" key="8">
    <source>
        <dbReference type="EMBL" id="CAB4277011.1"/>
    </source>
</evidence>
<dbReference type="Gene3D" id="3.30.200.20">
    <property type="entry name" value="Phosphorylase Kinase, domain 1"/>
    <property type="match status" value="1"/>
</dbReference>
<keyword evidence="1" id="KW-0723">Serine/threonine-protein kinase</keyword>
<accession>A0A6J5ULK2</accession>
<dbReference type="PROSITE" id="PS50011">
    <property type="entry name" value="PROTEIN_KINASE_DOM"/>
    <property type="match status" value="1"/>
</dbReference>
<evidence type="ECO:0000256" key="5">
    <source>
        <dbReference type="ARBA" id="ARBA00022840"/>
    </source>
</evidence>
<dbReference type="PANTHER" id="PTHR27002:SF1087">
    <property type="entry name" value="PROTEIN KINASE DOMAIN-CONTAINING PROTEIN"/>
    <property type="match status" value="1"/>
</dbReference>
<gene>
    <name evidence="8" type="ORF">CURHAP_LOCUS26373</name>
</gene>
<feature type="transmembrane region" description="Helical" evidence="6">
    <location>
        <begin position="184"/>
        <end position="206"/>
    </location>
</feature>